<reference evidence="2 3" key="1">
    <citation type="submission" date="2020-04" db="EMBL/GenBank/DDBJ databases">
        <authorList>
            <person name="Depoorter E."/>
        </authorList>
    </citation>
    <scope>NUCLEOTIDE SEQUENCE [LARGE SCALE GENOMIC DNA]</scope>
    <source>
        <strain evidence="2 3">BCC0217</strain>
    </source>
</reference>
<accession>A0A6J5J561</accession>
<dbReference type="InterPro" id="IPR006522">
    <property type="entry name" value="Phage_virion_morphogenesis"/>
</dbReference>
<dbReference type="Pfam" id="PF05069">
    <property type="entry name" value="Phage_tail_S"/>
    <property type="match status" value="1"/>
</dbReference>
<dbReference type="EMBL" id="CABWIL020000014">
    <property type="protein sequence ID" value="CAB3966777.1"/>
    <property type="molecule type" value="Genomic_DNA"/>
</dbReference>
<gene>
    <name evidence="2" type="ORF">BLA3211_04131</name>
</gene>
<proteinExistence type="predicted"/>
<evidence type="ECO:0000313" key="3">
    <source>
        <dbReference type="Proteomes" id="UP000494301"/>
    </source>
</evidence>
<evidence type="ECO:0000256" key="1">
    <source>
        <dbReference type="SAM" id="MobiDB-lite"/>
    </source>
</evidence>
<dbReference type="AlphaFoldDB" id="A0A6J5J561"/>
<feature type="compositionally biased region" description="Pro residues" evidence="1">
    <location>
        <begin position="226"/>
        <end position="236"/>
    </location>
</feature>
<sequence length="236" mass="25849">MDAAGAILISGSLNCGCHGKALGYCGRLRRSSTLQSRCLPAPLTCTERSPACSKARNGAISRRRGVRRGCRLRNPLREMLKRNNGGSVLKTLQDHRTLSVNVSTDFVPDYALIGAATPYARIHRLGGRFSHPARSVTVRLRTTAKGALVRQADHKNLAVFARDSHKRGRESWHEVGEYTARIPARPYLPFSGPPNAPVLQPEAERGMQDIVVRITRRAHPTSPDTAVPPPIPRRSG</sequence>
<name>A0A6J5J561_9BURK</name>
<protein>
    <submittedName>
        <fullName evidence="2">Phage virion morphogenesis protein</fullName>
    </submittedName>
</protein>
<organism evidence="2 3">
    <name type="scientific">Burkholderia aenigmatica</name>
    <dbReference type="NCBI Taxonomy" id="2015348"/>
    <lineage>
        <taxon>Bacteria</taxon>
        <taxon>Pseudomonadati</taxon>
        <taxon>Pseudomonadota</taxon>
        <taxon>Betaproteobacteria</taxon>
        <taxon>Burkholderiales</taxon>
        <taxon>Burkholderiaceae</taxon>
        <taxon>Burkholderia</taxon>
        <taxon>Burkholderia cepacia complex</taxon>
    </lineage>
</organism>
<evidence type="ECO:0000313" key="2">
    <source>
        <dbReference type="EMBL" id="CAB3966777.1"/>
    </source>
</evidence>
<dbReference type="Proteomes" id="UP000494301">
    <property type="component" value="Unassembled WGS sequence"/>
</dbReference>
<feature type="region of interest" description="Disordered" evidence="1">
    <location>
        <begin position="215"/>
        <end position="236"/>
    </location>
</feature>